<name>A0ABV8MUB1_9NEIS</name>
<dbReference type="EMBL" id="JBHSBU010000001">
    <property type="protein sequence ID" value="MFC4160688.1"/>
    <property type="molecule type" value="Genomic_DNA"/>
</dbReference>
<evidence type="ECO:0000313" key="2">
    <source>
        <dbReference type="Proteomes" id="UP001595791"/>
    </source>
</evidence>
<dbReference type="RefSeq" id="WP_378165790.1">
    <property type="nucleotide sequence ID" value="NZ_JBHSBU010000001.1"/>
</dbReference>
<proteinExistence type="predicted"/>
<sequence length="225" mass="24667">MSIRYTIQVRNLSPNKQEFFFFQKPAQYLGGGPIYSNSIYQEKLRPNKEGATLIFEFEQQFYAGVEQRSQAVIKPGQASGHTIAVQPIDLTLASGDPTNNATNMLLPDLGLSVPQYSDVVEPGSFRVTTAAFDSTVSYYNVGLAVQHPKTRASVLSSFTDAGPSLNIDCQPIMVFYVQTGSHEPGQVINYTKASVNAAVCDATKGVTFFNVDYLSDGTWRVEPVM</sequence>
<gene>
    <name evidence="1" type="ORF">ACFOW7_15210</name>
</gene>
<accession>A0ABV8MUB1</accession>
<reference evidence="2" key="1">
    <citation type="journal article" date="2019" name="Int. J. Syst. Evol. Microbiol.">
        <title>The Global Catalogue of Microorganisms (GCM) 10K type strain sequencing project: providing services to taxonomists for standard genome sequencing and annotation.</title>
        <authorList>
            <consortium name="The Broad Institute Genomics Platform"/>
            <consortium name="The Broad Institute Genome Sequencing Center for Infectious Disease"/>
            <person name="Wu L."/>
            <person name="Ma J."/>
        </authorList>
    </citation>
    <scope>NUCLEOTIDE SEQUENCE [LARGE SCALE GENOMIC DNA]</scope>
    <source>
        <strain evidence="2">LMG 29894</strain>
    </source>
</reference>
<keyword evidence="2" id="KW-1185">Reference proteome</keyword>
<organism evidence="1 2">
    <name type="scientific">Chitinimonas lacunae</name>
    <dbReference type="NCBI Taxonomy" id="1963018"/>
    <lineage>
        <taxon>Bacteria</taxon>
        <taxon>Pseudomonadati</taxon>
        <taxon>Pseudomonadota</taxon>
        <taxon>Betaproteobacteria</taxon>
        <taxon>Neisseriales</taxon>
        <taxon>Chitinibacteraceae</taxon>
        <taxon>Chitinimonas</taxon>
    </lineage>
</organism>
<protein>
    <submittedName>
        <fullName evidence="1">Uncharacterized protein</fullName>
    </submittedName>
</protein>
<dbReference type="Proteomes" id="UP001595791">
    <property type="component" value="Unassembled WGS sequence"/>
</dbReference>
<comment type="caution">
    <text evidence="1">The sequence shown here is derived from an EMBL/GenBank/DDBJ whole genome shotgun (WGS) entry which is preliminary data.</text>
</comment>
<evidence type="ECO:0000313" key="1">
    <source>
        <dbReference type="EMBL" id="MFC4160688.1"/>
    </source>
</evidence>